<evidence type="ECO:0000313" key="2">
    <source>
        <dbReference type="EMBL" id="OQR89274.1"/>
    </source>
</evidence>
<proteinExistence type="predicted"/>
<dbReference type="EMBL" id="JNBR01000868">
    <property type="protein sequence ID" value="OQR89274.1"/>
    <property type="molecule type" value="Genomic_DNA"/>
</dbReference>
<keyword evidence="1" id="KW-0175">Coiled coil</keyword>
<organism evidence="2 3">
    <name type="scientific">Achlya hypogyna</name>
    <name type="common">Oomycete</name>
    <name type="synonym">Protoachlya hypogyna</name>
    <dbReference type="NCBI Taxonomy" id="1202772"/>
    <lineage>
        <taxon>Eukaryota</taxon>
        <taxon>Sar</taxon>
        <taxon>Stramenopiles</taxon>
        <taxon>Oomycota</taxon>
        <taxon>Saprolegniomycetes</taxon>
        <taxon>Saprolegniales</taxon>
        <taxon>Achlyaceae</taxon>
        <taxon>Achlya</taxon>
    </lineage>
</organism>
<protein>
    <submittedName>
        <fullName evidence="2">Uncharacterized protein</fullName>
    </submittedName>
</protein>
<evidence type="ECO:0000313" key="3">
    <source>
        <dbReference type="Proteomes" id="UP000243579"/>
    </source>
</evidence>
<gene>
    <name evidence="2" type="ORF">ACHHYP_06382</name>
</gene>
<name>A0A1V9YTY8_ACHHY</name>
<dbReference type="AlphaFoldDB" id="A0A1V9YTY8"/>
<dbReference type="Proteomes" id="UP000243579">
    <property type="component" value="Unassembled WGS sequence"/>
</dbReference>
<accession>A0A1V9YTY8</accession>
<keyword evidence="3" id="KW-1185">Reference proteome</keyword>
<comment type="caution">
    <text evidence="2">The sequence shown here is derived from an EMBL/GenBank/DDBJ whole genome shotgun (WGS) entry which is preliminary data.</text>
</comment>
<sequence length="127" mass="14476">MVNGCHRRYDALMTAFKNDNIKALLASAEKKKANKEDKLMRVDKRESDDHCIRAAALETLKRKPTNDVDPEESDSTDVVSIVVDFPTLIVSSNNLMQDDINAKKEETAVAQRRLELDQQRYLLEKAK</sequence>
<evidence type="ECO:0000256" key="1">
    <source>
        <dbReference type="SAM" id="Coils"/>
    </source>
</evidence>
<reference evidence="2 3" key="1">
    <citation type="journal article" date="2014" name="Genome Biol. Evol.">
        <title>The secreted proteins of Achlya hypogyna and Thraustotheca clavata identify the ancestral oomycete secretome and reveal gene acquisitions by horizontal gene transfer.</title>
        <authorList>
            <person name="Misner I."/>
            <person name="Blouin N."/>
            <person name="Leonard G."/>
            <person name="Richards T.A."/>
            <person name="Lane C.E."/>
        </authorList>
    </citation>
    <scope>NUCLEOTIDE SEQUENCE [LARGE SCALE GENOMIC DNA]</scope>
    <source>
        <strain evidence="2 3">ATCC 48635</strain>
    </source>
</reference>
<feature type="coiled-coil region" evidence="1">
    <location>
        <begin position="18"/>
        <end position="45"/>
    </location>
</feature>